<sequence length="19" mass="2155">MNQEPFSVFLQAKYPGAVE</sequence>
<reference evidence="1" key="2">
    <citation type="journal article" date="2015" name="Fish Shellfish Immunol.">
        <title>Early steps in the European eel (Anguilla anguilla)-Vibrio vulnificus interaction in the gills: Role of the RtxA13 toxin.</title>
        <authorList>
            <person name="Callol A."/>
            <person name="Pajuelo D."/>
            <person name="Ebbesson L."/>
            <person name="Teles M."/>
            <person name="MacKenzie S."/>
            <person name="Amaro C."/>
        </authorList>
    </citation>
    <scope>NUCLEOTIDE SEQUENCE</scope>
</reference>
<proteinExistence type="predicted"/>
<evidence type="ECO:0000313" key="1">
    <source>
        <dbReference type="EMBL" id="JAH79476.1"/>
    </source>
</evidence>
<accession>A0A0E9VN85</accession>
<protein>
    <submittedName>
        <fullName evidence="1">Uncharacterized protein</fullName>
    </submittedName>
</protein>
<dbReference type="AlphaFoldDB" id="A0A0E9VN85"/>
<reference evidence="1" key="1">
    <citation type="submission" date="2014-11" db="EMBL/GenBank/DDBJ databases">
        <authorList>
            <person name="Amaro Gonzalez C."/>
        </authorList>
    </citation>
    <scope>NUCLEOTIDE SEQUENCE</scope>
</reference>
<dbReference type="EMBL" id="GBXM01029101">
    <property type="protein sequence ID" value="JAH79476.1"/>
    <property type="molecule type" value="Transcribed_RNA"/>
</dbReference>
<name>A0A0E9VN85_ANGAN</name>
<organism evidence="1">
    <name type="scientific">Anguilla anguilla</name>
    <name type="common">European freshwater eel</name>
    <name type="synonym">Muraena anguilla</name>
    <dbReference type="NCBI Taxonomy" id="7936"/>
    <lineage>
        <taxon>Eukaryota</taxon>
        <taxon>Metazoa</taxon>
        <taxon>Chordata</taxon>
        <taxon>Craniata</taxon>
        <taxon>Vertebrata</taxon>
        <taxon>Euteleostomi</taxon>
        <taxon>Actinopterygii</taxon>
        <taxon>Neopterygii</taxon>
        <taxon>Teleostei</taxon>
        <taxon>Anguilliformes</taxon>
        <taxon>Anguillidae</taxon>
        <taxon>Anguilla</taxon>
    </lineage>
</organism>